<name>A0A841TYM0_9BACL</name>
<comment type="caution">
    <text evidence="3">The sequence shown here is derived from an EMBL/GenBank/DDBJ whole genome shotgun (WGS) entry which is preliminary data.</text>
</comment>
<feature type="domain" description="Glycosyltransferase 2-like" evidence="2">
    <location>
        <begin position="1"/>
        <end position="113"/>
    </location>
</feature>
<feature type="repeat" description="TPR" evidence="1">
    <location>
        <begin position="305"/>
        <end position="338"/>
    </location>
</feature>
<dbReference type="RefSeq" id="WP_185136185.1">
    <property type="nucleotide sequence ID" value="NZ_JACJVR010000050.1"/>
</dbReference>
<dbReference type="Pfam" id="PF00535">
    <property type="entry name" value="Glycos_transf_2"/>
    <property type="match status" value="1"/>
</dbReference>
<protein>
    <submittedName>
        <fullName evidence="3">Glycosyltransferase</fullName>
    </submittedName>
</protein>
<dbReference type="GO" id="GO:0016740">
    <property type="term" value="F:transferase activity"/>
    <property type="evidence" value="ECO:0007669"/>
    <property type="project" value="UniProtKB-KW"/>
</dbReference>
<dbReference type="PANTHER" id="PTHR43630">
    <property type="entry name" value="POLY-BETA-1,6-N-ACETYL-D-GLUCOSAMINE SYNTHASE"/>
    <property type="match status" value="1"/>
</dbReference>
<dbReference type="PANTHER" id="PTHR43630:SF2">
    <property type="entry name" value="GLYCOSYLTRANSFERASE"/>
    <property type="match status" value="1"/>
</dbReference>
<dbReference type="InterPro" id="IPR001173">
    <property type="entry name" value="Glyco_trans_2-like"/>
</dbReference>
<keyword evidence="4" id="KW-1185">Reference proteome</keyword>
<evidence type="ECO:0000259" key="2">
    <source>
        <dbReference type="Pfam" id="PF00535"/>
    </source>
</evidence>
<dbReference type="AlphaFoldDB" id="A0A841TYM0"/>
<gene>
    <name evidence="3" type="ORF">H7B90_12345</name>
</gene>
<dbReference type="Proteomes" id="UP000553776">
    <property type="component" value="Unassembled WGS sequence"/>
</dbReference>
<dbReference type="CDD" id="cd02511">
    <property type="entry name" value="Beta4Glucosyltransferase"/>
    <property type="match status" value="1"/>
</dbReference>
<reference evidence="3 4" key="1">
    <citation type="submission" date="2020-08" db="EMBL/GenBank/DDBJ databases">
        <title>Cohnella phylogeny.</title>
        <authorList>
            <person name="Dunlap C."/>
        </authorList>
    </citation>
    <scope>NUCLEOTIDE SEQUENCE [LARGE SCALE GENOMIC DNA]</scope>
    <source>
        <strain evidence="3 4">DSM 25239</strain>
    </source>
</reference>
<dbReference type="InterPro" id="IPR029044">
    <property type="entry name" value="Nucleotide-diphossugar_trans"/>
</dbReference>
<dbReference type="SUPFAM" id="SSF81901">
    <property type="entry name" value="HCP-like"/>
    <property type="match status" value="1"/>
</dbReference>
<evidence type="ECO:0000313" key="4">
    <source>
        <dbReference type="Proteomes" id="UP000553776"/>
    </source>
</evidence>
<evidence type="ECO:0000256" key="1">
    <source>
        <dbReference type="PROSITE-ProRule" id="PRU00339"/>
    </source>
</evidence>
<dbReference type="SUPFAM" id="SSF53448">
    <property type="entry name" value="Nucleotide-diphospho-sugar transferases"/>
    <property type="match status" value="1"/>
</dbReference>
<proteinExistence type="predicted"/>
<accession>A0A841TYM0</accession>
<dbReference type="InterPro" id="IPR019734">
    <property type="entry name" value="TPR_rpt"/>
</dbReference>
<evidence type="ECO:0000313" key="3">
    <source>
        <dbReference type="EMBL" id="MBB6692192.1"/>
    </source>
</evidence>
<organism evidence="3 4">
    <name type="scientific">Cohnella xylanilytica</name>
    <dbReference type="NCBI Taxonomy" id="557555"/>
    <lineage>
        <taxon>Bacteria</taxon>
        <taxon>Bacillati</taxon>
        <taxon>Bacillota</taxon>
        <taxon>Bacilli</taxon>
        <taxon>Bacillales</taxon>
        <taxon>Paenibacillaceae</taxon>
        <taxon>Cohnella</taxon>
    </lineage>
</organism>
<keyword evidence="3" id="KW-0808">Transferase</keyword>
<keyword evidence="1" id="KW-0802">TPR repeat</keyword>
<sequence length="346" mass="40135">MIVRNEEATLPRCLESASRLVDDIVVLDTGSTDGTLEIARRFGARIGEYTWSDHFAEARNAALELSRTDWNLVLDGDEYITNDCHDNIREFMRQGQAIGRIRRLSSVRNTDGIQWVSDYISRLFPSGIRYRGRIHEQLDSDLPRRIIGVEVGHDGYLDRAKSGRNIPLLQQELLENPGNAYYSFQLAKEYRGIERYAEYYQFCKQAYLNVSRKERYAPYVIVEFLYAMLKSGKLEKGPEVIEREGDYLQDFPDFHFASALLYLDYIMEDVGRRYPLLPKIEQAYLRCLEIGETTRYDSVIGTGSFSAMYNLGVYYEVQGKTAQAVEWYRKAAEYSYEPALKRLQNL</sequence>
<dbReference type="EMBL" id="JACJVR010000050">
    <property type="protein sequence ID" value="MBB6692192.1"/>
    <property type="molecule type" value="Genomic_DNA"/>
</dbReference>
<dbReference type="Gene3D" id="1.25.40.10">
    <property type="entry name" value="Tetratricopeptide repeat domain"/>
    <property type="match status" value="1"/>
</dbReference>
<dbReference type="InterPro" id="IPR011990">
    <property type="entry name" value="TPR-like_helical_dom_sf"/>
</dbReference>
<dbReference type="Gene3D" id="3.90.550.10">
    <property type="entry name" value="Spore Coat Polysaccharide Biosynthesis Protein SpsA, Chain A"/>
    <property type="match status" value="1"/>
</dbReference>
<dbReference type="PROSITE" id="PS50005">
    <property type="entry name" value="TPR"/>
    <property type="match status" value="1"/>
</dbReference>